<keyword evidence="2" id="KW-1133">Transmembrane helix</keyword>
<protein>
    <submittedName>
        <fullName evidence="3">Uncharacterized protein</fullName>
    </submittedName>
</protein>
<feature type="transmembrane region" description="Helical" evidence="2">
    <location>
        <begin position="158"/>
        <end position="175"/>
    </location>
</feature>
<evidence type="ECO:0000256" key="2">
    <source>
        <dbReference type="SAM" id="Phobius"/>
    </source>
</evidence>
<name>A0A6C0B4A5_9ZZZZ</name>
<evidence type="ECO:0000313" key="3">
    <source>
        <dbReference type="EMBL" id="QHS86892.1"/>
    </source>
</evidence>
<keyword evidence="2" id="KW-0812">Transmembrane</keyword>
<dbReference type="EMBL" id="MN739064">
    <property type="protein sequence ID" value="QHS86892.1"/>
    <property type="molecule type" value="Genomic_DNA"/>
</dbReference>
<keyword evidence="1" id="KW-0175">Coiled coil</keyword>
<accession>A0A6C0B4A5</accession>
<dbReference type="Gene3D" id="6.10.250.370">
    <property type="match status" value="1"/>
</dbReference>
<proteinExistence type="predicted"/>
<evidence type="ECO:0000256" key="1">
    <source>
        <dbReference type="SAM" id="Coils"/>
    </source>
</evidence>
<organism evidence="3">
    <name type="scientific">viral metagenome</name>
    <dbReference type="NCBI Taxonomy" id="1070528"/>
    <lineage>
        <taxon>unclassified sequences</taxon>
        <taxon>metagenomes</taxon>
        <taxon>organismal metagenomes</taxon>
    </lineage>
</organism>
<sequence>MAFFSNLKNSVNSAADAVTARVDSLNRENSKLKSDKKKLTSKFEQLDGTHSKLKNEINELTNKTSLLQGQLIESKKKSKIVASHRFRELKSQYLKKIELIDTREELLNKQNRHIRDNETLITKNKKIINTNSAEASKHARELLYNNKDLVFYNTVTNIFKFILLIISIAIIFLLLKR</sequence>
<reference evidence="3" key="1">
    <citation type="journal article" date="2020" name="Nature">
        <title>Giant virus diversity and host interactions through global metagenomics.</title>
        <authorList>
            <person name="Schulz F."/>
            <person name="Roux S."/>
            <person name="Paez-Espino D."/>
            <person name="Jungbluth S."/>
            <person name="Walsh D.A."/>
            <person name="Denef V.J."/>
            <person name="McMahon K.D."/>
            <person name="Konstantinidis K.T."/>
            <person name="Eloe-Fadrosh E.A."/>
            <person name="Kyrpides N.C."/>
            <person name="Woyke T."/>
        </authorList>
    </citation>
    <scope>NUCLEOTIDE SEQUENCE</scope>
    <source>
        <strain evidence="3">GVMAG-M-3300009422-16</strain>
    </source>
</reference>
<feature type="coiled-coil region" evidence="1">
    <location>
        <begin position="15"/>
        <end position="70"/>
    </location>
</feature>
<keyword evidence="2" id="KW-0472">Membrane</keyword>
<dbReference type="AlphaFoldDB" id="A0A6C0B4A5"/>